<protein>
    <submittedName>
        <fullName evidence="2">Uncharacterized protein</fullName>
    </submittedName>
</protein>
<gene>
    <name evidence="2" type="ORF">DFR28_1195</name>
</gene>
<feature type="transmembrane region" description="Helical" evidence="1">
    <location>
        <begin position="7"/>
        <end position="29"/>
    </location>
</feature>
<dbReference type="AlphaFoldDB" id="A0A395JHH9"/>
<evidence type="ECO:0000256" key="1">
    <source>
        <dbReference type="SAM" id="Phobius"/>
    </source>
</evidence>
<accession>A0A395JHH9</accession>
<keyword evidence="1" id="KW-1133">Transmembrane helix</keyword>
<dbReference type="Proteomes" id="UP000253083">
    <property type="component" value="Unassembled WGS sequence"/>
</dbReference>
<proteinExistence type="predicted"/>
<dbReference type="EMBL" id="QNRT01000019">
    <property type="protein sequence ID" value="RBP45468.1"/>
    <property type="molecule type" value="Genomic_DNA"/>
</dbReference>
<feature type="transmembrane region" description="Helical" evidence="1">
    <location>
        <begin position="41"/>
        <end position="60"/>
    </location>
</feature>
<sequence length="63" mass="7189">MRVNKKIIKILILMVVLSVFLGLGINEAIDHFELTDHKFAVLVRDLAVFLPLAYAIGAYYELR</sequence>
<name>A0A395JHH9_9GAMM</name>
<keyword evidence="3" id="KW-1185">Reference proteome</keyword>
<evidence type="ECO:0000313" key="2">
    <source>
        <dbReference type="EMBL" id="RBP45468.1"/>
    </source>
</evidence>
<evidence type="ECO:0000313" key="3">
    <source>
        <dbReference type="Proteomes" id="UP000253083"/>
    </source>
</evidence>
<keyword evidence="1" id="KW-0812">Transmembrane</keyword>
<keyword evidence="1" id="KW-0472">Membrane</keyword>
<reference evidence="2 3" key="1">
    <citation type="submission" date="2018-06" db="EMBL/GenBank/DDBJ databases">
        <title>Genomic Encyclopedia of Type Strains, Phase IV (KMG-IV): sequencing the most valuable type-strain genomes for metagenomic binning, comparative biology and taxonomic classification.</title>
        <authorList>
            <person name="Goeker M."/>
        </authorList>
    </citation>
    <scope>NUCLEOTIDE SEQUENCE [LARGE SCALE GENOMIC DNA]</scope>
    <source>
        <strain evidence="2 3">DSM 24032</strain>
    </source>
</reference>
<comment type="caution">
    <text evidence="2">The sequence shown here is derived from an EMBL/GenBank/DDBJ whole genome shotgun (WGS) entry which is preliminary data.</text>
</comment>
<organism evidence="2 3">
    <name type="scientific">Arenicella xantha</name>
    <dbReference type="NCBI Taxonomy" id="644221"/>
    <lineage>
        <taxon>Bacteria</taxon>
        <taxon>Pseudomonadati</taxon>
        <taxon>Pseudomonadota</taxon>
        <taxon>Gammaproteobacteria</taxon>
        <taxon>Arenicellales</taxon>
        <taxon>Arenicellaceae</taxon>
        <taxon>Arenicella</taxon>
    </lineage>
</organism>
<dbReference type="InParanoid" id="A0A395JHH9"/>